<protein>
    <recommendedName>
        <fullName evidence="4">DUF1269 domain-containing protein</fullName>
    </recommendedName>
</protein>
<dbReference type="RefSeq" id="WP_377472913.1">
    <property type="nucleotide sequence ID" value="NZ_JBHLWN010000098.1"/>
</dbReference>
<evidence type="ECO:0008006" key="4">
    <source>
        <dbReference type="Google" id="ProtNLM"/>
    </source>
</evidence>
<feature type="transmembrane region" description="Helical" evidence="1">
    <location>
        <begin position="81"/>
        <end position="103"/>
    </location>
</feature>
<feature type="transmembrane region" description="Helical" evidence="1">
    <location>
        <begin position="54"/>
        <end position="75"/>
    </location>
</feature>
<name>A0ABV6DS37_9BACL</name>
<reference evidence="2 3" key="1">
    <citation type="submission" date="2024-09" db="EMBL/GenBank/DDBJ databases">
        <authorList>
            <person name="Sun Q."/>
            <person name="Mori K."/>
        </authorList>
    </citation>
    <scope>NUCLEOTIDE SEQUENCE [LARGE SCALE GENOMIC DNA]</scope>
    <source>
        <strain evidence="2 3">CCM 7759</strain>
    </source>
</reference>
<proteinExistence type="predicted"/>
<keyword evidence="1" id="KW-1133">Transmembrane helix</keyword>
<organism evidence="2 3">
    <name type="scientific">Paenibacillus chartarius</name>
    <dbReference type="NCBI Taxonomy" id="747481"/>
    <lineage>
        <taxon>Bacteria</taxon>
        <taxon>Bacillati</taxon>
        <taxon>Bacillota</taxon>
        <taxon>Bacilli</taxon>
        <taxon>Bacillales</taxon>
        <taxon>Paenibacillaceae</taxon>
        <taxon>Paenibacillus</taxon>
    </lineage>
</organism>
<evidence type="ECO:0000256" key="1">
    <source>
        <dbReference type="SAM" id="Phobius"/>
    </source>
</evidence>
<gene>
    <name evidence="2" type="ORF">ACFFK0_24025</name>
</gene>
<accession>A0ABV6DS37</accession>
<sequence length="150" mass="16217">MIVTATFPHSLELEQALAMIENLGVAREHIVVWNMETEPQHDLSFQQPPYRTSVVETGIAAATGIAVIGASVGFILPWGPIICGLAAALAGFAVGCLFQMRLLKKKGVVRKKRPLPEVVVVIDCTHHNAAQIRDIVWAQHALSVGSFAQN</sequence>
<comment type="caution">
    <text evidence="2">The sequence shown here is derived from an EMBL/GenBank/DDBJ whole genome shotgun (WGS) entry which is preliminary data.</text>
</comment>
<evidence type="ECO:0000313" key="2">
    <source>
        <dbReference type="EMBL" id="MFC0215465.1"/>
    </source>
</evidence>
<dbReference type="Proteomes" id="UP001589776">
    <property type="component" value="Unassembled WGS sequence"/>
</dbReference>
<evidence type="ECO:0000313" key="3">
    <source>
        <dbReference type="Proteomes" id="UP001589776"/>
    </source>
</evidence>
<keyword evidence="1" id="KW-0472">Membrane</keyword>
<keyword evidence="1" id="KW-0812">Transmembrane</keyword>
<keyword evidence="3" id="KW-1185">Reference proteome</keyword>
<dbReference type="EMBL" id="JBHLWN010000098">
    <property type="protein sequence ID" value="MFC0215465.1"/>
    <property type="molecule type" value="Genomic_DNA"/>
</dbReference>